<gene>
    <name evidence="4" type="ORF">S01H1_63354</name>
</gene>
<reference evidence="4" key="1">
    <citation type="journal article" date="2014" name="Front. Microbiol.">
        <title>High frequency of phylogenetically diverse reductive dehalogenase-homologous genes in deep subseafloor sedimentary metagenomes.</title>
        <authorList>
            <person name="Kawai M."/>
            <person name="Futagami T."/>
            <person name="Toyoda A."/>
            <person name="Takaki Y."/>
            <person name="Nishi S."/>
            <person name="Hori S."/>
            <person name="Arai W."/>
            <person name="Tsubouchi T."/>
            <person name="Morono Y."/>
            <person name="Uchiyama I."/>
            <person name="Ito T."/>
            <person name="Fujiyama A."/>
            <person name="Inagaki F."/>
            <person name="Takami H."/>
        </authorList>
    </citation>
    <scope>NUCLEOTIDE SEQUENCE</scope>
    <source>
        <strain evidence="4">Expedition CK06-06</strain>
    </source>
</reference>
<feature type="non-terminal residue" evidence="4">
    <location>
        <position position="1"/>
    </location>
</feature>
<dbReference type="Gene3D" id="3.30.365.10">
    <property type="entry name" value="Aldehyde oxidase/xanthine dehydrogenase, molybdopterin binding domain"/>
    <property type="match status" value="3"/>
</dbReference>
<dbReference type="InterPro" id="IPR016208">
    <property type="entry name" value="Ald_Oxase/xanthine_DH-like"/>
</dbReference>
<dbReference type="AlphaFoldDB" id="X0WVA6"/>
<dbReference type="PANTHER" id="PTHR11908">
    <property type="entry name" value="XANTHINE DEHYDROGENASE"/>
    <property type="match status" value="1"/>
</dbReference>
<dbReference type="Pfam" id="PF20256">
    <property type="entry name" value="MoCoBD_2"/>
    <property type="match status" value="1"/>
</dbReference>
<dbReference type="Pfam" id="PF02738">
    <property type="entry name" value="MoCoBD_1"/>
    <property type="match status" value="1"/>
</dbReference>
<keyword evidence="1" id="KW-0500">Molybdenum</keyword>
<feature type="non-terminal residue" evidence="4">
    <location>
        <position position="253"/>
    </location>
</feature>
<dbReference type="InterPro" id="IPR037165">
    <property type="entry name" value="AldOxase/xan_DH_Mopterin-bd_sf"/>
</dbReference>
<dbReference type="SUPFAM" id="SSF56003">
    <property type="entry name" value="Molybdenum cofactor-binding domain"/>
    <property type="match status" value="1"/>
</dbReference>
<name>X0WVA6_9ZZZZ</name>
<dbReference type="GO" id="GO:0005506">
    <property type="term" value="F:iron ion binding"/>
    <property type="evidence" value="ECO:0007669"/>
    <property type="project" value="InterPro"/>
</dbReference>
<protein>
    <submittedName>
        <fullName evidence="4">Uncharacterized protein</fullName>
    </submittedName>
</protein>
<feature type="domain" description="Aldehyde oxidase/xanthine dehydrogenase first molybdopterin binding" evidence="2">
    <location>
        <begin position="1"/>
        <end position="127"/>
    </location>
</feature>
<evidence type="ECO:0000256" key="1">
    <source>
        <dbReference type="ARBA" id="ARBA00022505"/>
    </source>
</evidence>
<evidence type="ECO:0000313" key="4">
    <source>
        <dbReference type="EMBL" id="GAG34909.1"/>
    </source>
</evidence>
<dbReference type="GO" id="GO:0016491">
    <property type="term" value="F:oxidoreductase activity"/>
    <property type="evidence" value="ECO:0007669"/>
    <property type="project" value="InterPro"/>
</dbReference>
<dbReference type="PANTHER" id="PTHR11908:SF132">
    <property type="entry name" value="ALDEHYDE OXIDASE 1-RELATED"/>
    <property type="match status" value="1"/>
</dbReference>
<feature type="domain" description="Aldehyde oxidase/xanthine dehydrogenase second molybdopterin binding" evidence="3">
    <location>
        <begin position="167"/>
        <end position="251"/>
    </location>
</feature>
<dbReference type="InterPro" id="IPR046867">
    <property type="entry name" value="AldOxase/xan_DH_MoCoBD2"/>
</dbReference>
<sequence length="253" mass="27702">GRPVKVYYSKDEHFGAFVLRLGSRFCGKIGVKKDGTVTAVSGEWLVDTGAFSDMAQAQIAVGCGEAQLMLRCQNWDFKTKLICTNRSASGIVRGFGGHELNAALSPLLQEIMKKASLDPVQFFKKNYVKPGEGYTWREGKHWVCRGTDYSGTIDCGAQAFGWKDKWRGWLQPTETRGVKRIGVGVGIHGNTDVGEDESEAYVRLNPDATATIHVSISESGMGQRSNLCKMAAEVLQIPIERVNITPADTLVNP</sequence>
<accession>X0WVA6</accession>
<dbReference type="InterPro" id="IPR008274">
    <property type="entry name" value="AldOxase/xan_DH_MoCoBD1"/>
</dbReference>
<comment type="caution">
    <text evidence="4">The sequence shown here is derived from an EMBL/GenBank/DDBJ whole genome shotgun (WGS) entry which is preliminary data.</text>
</comment>
<proteinExistence type="predicted"/>
<organism evidence="4">
    <name type="scientific">marine sediment metagenome</name>
    <dbReference type="NCBI Taxonomy" id="412755"/>
    <lineage>
        <taxon>unclassified sequences</taxon>
        <taxon>metagenomes</taxon>
        <taxon>ecological metagenomes</taxon>
    </lineage>
</organism>
<dbReference type="EMBL" id="BARS01041684">
    <property type="protein sequence ID" value="GAG34909.1"/>
    <property type="molecule type" value="Genomic_DNA"/>
</dbReference>
<evidence type="ECO:0000259" key="2">
    <source>
        <dbReference type="Pfam" id="PF02738"/>
    </source>
</evidence>
<evidence type="ECO:0000259" key="3">
    <source>
        <dbReference type="Pfam" id="PF20256"/>
    </source>
</evidence>